<name>A0ABR1GKL2_9HYPO</name>
<feature type="transmembrane region" description="Helical" evidence="8">
    <location>
        <begin position="227"/>
        <end position="247"/>
    </location>
</feature>
<protein>
    <recommendedName>
        <fullName evidence="9">Ferric oxidoreductase domain-containing protein</fullName>
    </recommendedName>
</protein>
<dbReference type="InterPro" id="IPR013130">
    <property type="entry name" value="Fe3_Rdtase_TM_dom"/>
</dbReference>
<dbReference type="PANTHER" id="PTHR32361">
    <property type="entry name" value="FERRIC/CUPRIC REDUCTASE TRANSMEMBRANE COMPONENT"/>
    <property type="match status" value="1"/>
</dbReference>
<evidence type="ECO:0000256" key="6">
    <source>
        <dbReference type="ARBA" id="ARBA00023136"/>
    </source>
</evidence>
<evidence type="ECO:0000256" key="8">
    <source>
        <dbReference type="SAM" id="Phobius"/>
    </source>
</evidence>
<keyword evidence="2" id="KW-0813">Transport</keyword>
<gene>
    <name evidence="10" type="ORF">QQX98_011975</name>
</gene>
<feature type="transmembrane region" description="Helical" evidence="8">
    <location>
        <begin position="128"/>
        <end position="149"/>
    </location>
</feature>
<keyword evidence="4 8" id="KW-1133">Transmembrane helix</keyword>
<feature type="transmembrane region" description="Helical" evidence="8">
    <location>
        <begin position="303"/>
        <end position="325"/>
    </location>
</feature>
<dbReference type="SFLD" id="SFLDG01168">
    <property type="entry name" value="Ferric_reductase_subgroup_(FRE"/>
    <property type="match status" value="1"/>
</dbReference>
<feature type="transmembrane region" description="Helical" evidence="8">
    <location>
        <begin position="364"/>
        <end position="382"/>
    </location>
</feature>
<evidence type="ECO:0000259" key="9">
    <source>
        <dbReference type="Pfam" id="PF01794"/>
    </source>
</evidence>
<feature type="compositionally biased region" description="Polar residues" evidence="7">
    <location>
        <begin position="468"/>
        <end position="488"/>
    </location>
</feature>
<keyword evidence="11" id="KW-1185">Reference proteome</keyword>
<dbReference type="InterPro" id="IPR051410">
    <property type="entry name" value="Ferric/Cupric_Reductase"/>
</dbReference>
<evidence type="ECO:0000313" key="10">
    <source>
        <dbReference type="EMBL" id="KAK7398645.1"/>
    </source>
</evidence>
<accession>A0ABR1GKL2</accession>
<evidence type="ECO:0000256" key="3">
    <source>
        <dbReference type="ARBA" id="ARBA00022692"/>
    </source>
</evidence>
<evidence type="ECO:0000313" key="11">
    <source>
        <dbReference type="Proteomes" id="UP001498476"/>
    </source>
</evidence>
<feature type="domain" description="Ferric oxidoreductase" evidence="9">
    <location>
        <begin position="231"/>
        <end position="346"/>
    </location>
</feature>
<comment type="caution">
    <text evidence="10">The sequence shown here is derived from an EMBL/GenBank/DDBJ whole genome shotgun (WGS) entry which is preliminary data.</text>
</comment>
<dbReference type="SUPFAM" id="SSF52343">
    <property type="entry name" value="Ferredoxin reductase-like, C-terminal NADP-linked domain"/>
    <property type="match status" value="1"/>
</dbReference>
<dbReference type="EMBL" id="JAZAVJ010000318">
    <property type="protein sequence ID" value="KAK7398645.1"/>
    <property type="molecule type" value="Genomic_DNA"/>
</dbReference>
<keyword evidence="5" id="KW-0406">Ion transport</keyword>
<dbReference type="Pfam" id="PF01794">
    <property type="entry name" value="Ferric_reduct"/>
    <property type="match status" value="1"/>
</dbReference>
<dbReference type="PANTHER" id="PTHR32361:SF9">
    <property type="entry name" value="FERRIC REDUCTASE TRANSMEMBRANE COMPONENT 3-RELATED"/>
    <property type="match status" value="1"/>
</dbReference>
<dbReference type="InterPro" id="IPR039261">
    <property type="entry name" value="FNR_nucleotide-bd"/>
</dbReference>
<sequence length="682" mass="75864">MLECPEFTGLAPEELALMSPSPACMANDTAYLTSMAWCIKTRCDETEPFKIAEFWNRVMIPGLDGSGAALRYSYDEALAQVDRKSPPEPLDPTEFVLNRTVAISDPVYISFLNSVKAYQASGKNESKYSLLVFLSGVIIPIAFSFLRFLPFPERLRSKFYAYLIDPPAFGKRHSVAILGLGIVPTRGQALFILYIIAINAVATFEGYPEFAPNGLYPDRPYEVKRLISDRAGVIAFANVPLIILYAGRNSLLLRLTNWSHSTFLLLHRWIATITILQVVLHSLIWLQFMVETDSHAIAVTYPYWYWGIVGTVAFSLFLPFSFLPVRRVLYEVFLIAHICLAVLVLVSSWYHIWYLYEDSSGFEVWLLIAIAVWGYERLLRILRISRHGIKRAYIARVDDDKYLRIDIPGVTAHGHCFVYFPTLTWRVWENHPFSVVNCSAGQLLGNNTGDSQSSSQSQSDNEGPFLASATTDPASKETGNVASNTHVTTRKNTQTGITLFIRPQSGLTKLFENKIGNEAGVPILIECSYGHDDKSHFAPTPQYPNLLVIAGGVGITGVLPALNSSVSMFSRPLGTTKLYWGIKSRGLVDAVKGMIVGEDAKGEKNREGADTNWGHIEAHTSIGERMDIRRVLTDELEHATGGTVVVVCGPLAMCDEARYTCAALARHGTKASIKYVEESFSW</sequence>
<evidence type="ECO:0000256" key="1">
    <source>
        <dbReference type="ARBA" id="ARBA00004141"/>
    </source>
</evidence>
<evidence type="ECO:0000256" key="5">
    <source>
        <dbReference type="ARBA" id="ARBA00023065"/>
    </source>
</evidence>
<feature type="region of interest" description="Disordered" evidence="7">
    <location>
        <begin position="447"/>
        <end position="488"/>
    </location>
</feature>
<proteinExistence type="predicted"/>
<organism evidence="10 11">
    <name type="scientific">Neonectria punicea</name>
    <dbReference type="NCBI Taxonomy" id="979145"/>
    <lineage>
        <taxon>Eukaryota</taxon>
        <taxon>Fungi</taxon>
        <taxon>Dikarya</taxon>
        <taxon>Ascomycota</taxon>
        <taxon>Pezizomycotina</taxon>
        <taxon>Sordariomycetes</taxon>
        <taxon>Hypocreomycetidae</taxon>
        <taxon>Hypocreales</taxon>
        <taxon>Nectriaceae</taxon>
        <taxon>Neonectria</taxon>
    </lineage>
</organism>
<keyword evidence="3 8" id="KW-0812">Transmembrane</keyword>
<evidence type="ECO:0000256" key="2">
    <source>
        <dbReference type="ARBA" id="ARBA00022448"/>
    </source>
</evidence>
<dbReference type="CDD" id="cd06186">
    <property type="entry name" value="NOX_Duox_like_FAD_NADP"/>
    <property type="match status" value="1"/>
</dbReference>
<evidence type="ECO:0000256" key="4">
    <source>
        <dbReference type="ARBA" id="ARBA00022989"/>
    </source>
</evidence>
<comment type="subcellular location">
    <subcellularLocation>
        <location evidence="1">Membrane</location>
        <topology evidence="1">Multi-pass membrane protein</topology>
    </subcellularLocation>
</comment>
<dbReference type="SFLD" id="SFLDS00052">
    <property type="entry name" value="Ferric_Reductase_Domain"/>
    <property type="match status" value="1"/>
</dbReference>
<feature type="transmembrane region" description="Helical" evidence="8">
    <location>
        <begin position="332"/>
        <end position="352"/>
    </location>
</feature>
<feature type="transmembrane region" description="Helical" evidence="8">
    <location>
        <begin position="189"/>
        <end position="207"/>
    </location>
</feature>
<feature type="transmembrane region" description="Helical" evidence="8">
    <location>
        <begin position="268"/>
        <end position="288"/>
    </location>
</feature>
<keyword evidence="6 8" id="KW-0472">Membrane</keyword>
<dbReference type="Proteomes" id="UP001498476">
    <property type="component" value="Unassembled WGS sequence"/>
</dbReference>
<reference evidence="10 11" key="1">
    <citation type="journal article" date="2025" name="Microbiol. Resour. Announc.">
        <title>Draft genome sequences for Neonectria magnoliae and Neonectria punicea, canker pathogens of Liriodendron tulipifera and Acer saccharum in West Virginia.</title>
        <authorList>
            <person name="Petronek H.M."/>
            <person name="Kasson M.T."/>
            <person name="Metheny A.M."/>
            <person name="Stauder C.M."/>
            <person name="Lovett B."/>
            <person name="Lynch S.C."/>
            <person name="Garnas J.R."/>
            <person name="Kasson L.R."/>
            <person name="Stajich J.E."/>
        </authorList>
    </citation>
    <scope>NUCLEOTIDE SEQUENCE [LARGE SCALE GENOMIC DNA]</scope>
    <source>
        <strain evidence="10 11">NRRL 64653</strain>
    </source>
</reference>
<evidence type="ECO:0000256" key="7">
    <source>
        <dbReference type="SAM" id="MobiDB-lite"/>
    </source>
</evidence>
<dbReference type="Gene3D" id="3.40.50.80">
    <property type="entry name" value="Nucleotide-binding domain of ferredoxin-NADP reductase (FNR) module"/>
    <property type="match status" value="1"/>
</dbReference>